<keyword evidence="2" id="KW-1185">Reference proteome</keyword>
<name>A0A0J8B0A6_BETVV</name>
<proteinExistence type="predicted"/>
<reference evidence="1 2" key="1">
    <citation type="journal article" date="2014" name="Nature">
        <title>The genome of the recently domesticated crop plant sugar beet (Beta vulgaris).</title>
        <authorList>
            <person name="Dohm J.C."/>
            <person name="Minoche A.E."/>
            <person name="Holtgrawe D."/>
            <person name="Capella-Gutierrez S."/>
            <person name="Zakrzewski F."/>
            <person name="Tafer H."/>
            <person name="Rupp O."/>
            <person name="Sorensen T.R."/>
            <person name="Stracke R."/>
            <person name="Reinhardt R."/>
            <person name="Goesmann A."/>
            <person name="Kraft T."/>
            <person name="Schulz B."/>
            <person name="Stadler P.F."/>
            <person name="Schmidt T."/>
            <person name="Gabaldon T."/>
            <person name="Lehrach H."/>
            <person name="Weisshaar B."/>
            <person name="Himmelbauer H."/>
        </authorList>
    </citation>
    <scope>NUCLEOTIDE SEQUENCE [LARGE SCALE GENOMIC DNA]</scope>
    <source>
        <tissue evidence="1">Taproot</tissue>
    </source>
</reference>
<protein>
    <submittedName>
        <fullName evidence="1">Uncharacterized protein</fullName>
    </submittedName>
</protein>
<evidence type="ECO:0000313" key="2">
    <source>
        <dbReference type="Proteomes" id="UP000035740"/>
    </source>
</evidence>
<dbReference type="AlphaFoldDB" id="A0A0J8B0A6"/>
<organism evidence="1 2">
    <name type="scientific">Beta vulgaris subsp. vulgaris</name>
    <name type="common">Beet</name>
    <dbReference type="NCBI Taxonomy" id="3555"/>
    <lineage>
        <taxon>Eukaryota</taxon>
        <taxon>Viridiplantae</taxon>
        <taxon>Streptophyta</taxon>
        <taxon>Embryophyta</taxon>
        <taxon>Tracheophyta</taxon>
        <taxon>Spermatophyta</taxon>
        <taxon>Magnoliopsida</taxon>
        <taxon>eudicotyledons</taxon>
        <taxon>Gunneridae</taxon>
        <taxon>Pentapetalae</taxon>
        <taxon>Caryophyllales</taxon>
        <taxon>Chenopodiaceae</taxon>
        <taxon>Betoideae</taxon>
        <taxon>Beta</taxon>
    </lineage>
</organism>
<accession>A0A0J8B0A6</accession>
<dbReference type="Gramene" id="KMS93327">
    <property type="protein sequence ID" value="KMS93327"/>
    <property type="gene ID" value="BVRB_032600"/>
</dbReference>
<dbReference type="EMBL" id="KQ104016">
    <property type="protein sequence ID" value="KMS93327.1"/>
    <property type="molecule type" value="Genomic_DNA"/>
</dbReference>
<evidence type="ECO:0000313" key="1">
    <source>
        <dbReference type="EMBL" id="KMS93327.1"/>
    </source>
</evidence>
<dbReference type="Proteomes" id="UP000035740">
    <property type="component" value="Unassembled WGS sequence"/>
</dbReference>
<sequence>MLSMFSHEDMQSLTSLQSILSDGSVVFKKVPYCQFDTACTPLFDVVRQCLPEYIADDPVYKMVQRKTCCPQGWRYYARSLRDFCPSNRFHSGSETGWVSRRVCEYRSRNRAQLSPF</sequence>
<gene>
    <name evidence="1" type="ORF">BVRB_032600</name>
</gene>